<evidence type="ECO:0000256" key="9">
    <source>
        <dbReference type="ARBA" id="ARBA00022982"/>
    </source>
</evidence>
<dbReference type="OrthoDB" id="16906at2759"/>
<dbReference type="EC" id="1.-.-.-" evidence="17"/>
<keyword evidence="12 16" id="KW-0408">Iron</keyword>
<dbReference type="eggNOG" id="ENOG502QSB5">
    <property type="taxonomic scope" value="Eukaryota"/>
</dbReference>
<evidence type="ECO:0000256" key="17">
    <source>
        <dbReference type="RuleBase" id="RU003779"/>
    </source>
</evidence>
<evidence type="ECO:0000256" key="16">
    <source>
        <dbReference type="PIRSR" id="PIRSR005229-1"/>
    </source>
</evidence>
<accession>R8BV09</accession>
<evidence type="ECO:0000256" key="6">
    <source>
        <dbReference type="ARBA" id="ARBA00022723"/>
    </source>
</evidence>
<dbReference type="GO" id="GO:0010230">
    <property type="term" value="P:alternative respiration"/>
    <property type="evidence" value="ECO:0007669"/>
    <property type="project" value="TreeGrafter"/>
</dbReference>
<dbReference type="GO" id="GO:0005743">
    <property type="term" value="C:mitochondrial inner membrane"/>
    <property type="evidence" value="ECO:0007669"/>
    <property type="project" value="UniProtKB-SubCell"/>
</dbReference>
<dbReference type="PIRSF" id="PIRSF005229">
    <property type="entry name" value="AOX"/>
    <property type="match status" value="1"/>
</dbReference>
<feature type="binding site" evidence="16">
    <location>
        <position position="202"/>
    </location>
    <ligand>
        <name>Fe cation</name>
        <dbReference type="ChEBI" id="CHEBI:24875"/>
        <label>2</label>
    </ligand>
</feature>
<keyword evidence="9 17" id="KW-0249">Electron transport</keyword>
<keyword evidence="5 17" id="KW-0812">Transmembrane</keyword>
<evidence type="ECO:0000256" key="5">
    <source>
        <dbReference type="ARBA" id="ARBA00022692"/>
    </source>
</evidence>
<evidence type="ECO:0000256" key="13">
    <source>
        <dbReference type="ARBA" id="ARBA00023128"/>
    </source>
</evidence>
<dbReference type="GeneID" id="19321403"/>
<evidence type="ECO:0000256" key="1">
    <source>
        <dbReference type="ARBA" id="ARBA00004292"/>
    </source>
</evidence>
<evidence type="ECO:0000256" key="19">
    <source>
        <dbReference type="SAM" id="Phobius"/>
    </source>
</evidence>
<evidence type="ECO:0000256" key="18">
    <source>
        <dbReference type="SAM" id="MobiDB-lite"/>
    </source>
</evidence>
<keyword evidence="7" id="KW-0999">Mitochondrion inner membrane</keyword>
<protein>
    <recommendedName>
        <fullName evidence="17">Alternative oxidase</fullName>
        <ecNumber evidence="17">1.-.-.-</ecNumber>
    </recommendedName>
</protein>
<keyword evidence="13" id="KW-0496">Mitochondrion</keyword>
<comment type="cofactor">
    <cofactor evidence="16 17">
        <name>Fe cation</name>
        <dbReference type="ChEBI" id="CHEBI:24875"/>
    </cofactor>
    <text evidence="16 17">Binds 2 iron ions per subunit.</text>
</comment>
<comment type="function">
    <text evidence="15">Catalyzes cyanide-resistant oxygen consumption. May increase respiration when the cytochrome respiratory pathway is restricted, or in response to low temperatures.</text>
</comment>
<feature type="binding site" evidence="16">
    <location>
        <position position="253"/>
    </location>
    <ligand>
        <name>Fe cation</name>
        <dbReference type="ChEBI" id="CHEBI:24875"/>
        <label>2</label>
    </ligand>
</feature>
<dbReference type="PANTHER" id="PTHR31803:SF3">
    <property type="entry name" value="ALTERNATIVE OXIDASE"/>
    <property type="match status" value="1"/>
</dbReference>
<evidence type="ECO:0000256" key="8">
    <source>
        <dbReference type="ARBA" id="ARBA00022946"/>
    </source>
</evidence>
<evidence type="ECO:0000313" key="20">
    <source>
        <dbReference type="EMBL" id="EOO03206.1"/>
    </source>
</evidence>
<dbReference type="FunFam" id="1.20.1260.140:FF:000002">
    <property type="entry name" value="Alternative oxidase"/>
    <property type="match status" value="1"/>
</dbReference>
<dbReference type="GO" id="GO:0098803">
    <property type="term" value="C:respiratory chain complex"/>
    <property type="evidence" value="ECO:0007669"/>
    <property type="project" value="UniProtKB-UniRule"/>
</dbReference>
<dbReference type="AlphaFoldDB" id="R8BV09"/>
<dbReference type="GO" id="GO:0009916">
    <property type="term" value="F:alternative oxidase activity"/>
    <property type="evidence" value="ECO:0007669"/>
    <property type="project" value="UniProtKB-UniRule"/>
</dbReference>
<feature type="binding site" evidence="16">
    <location>
        <position position="202"/>
    </location>
    <ligand>
        <name>Fe cation</name>
        <dbReference type="ChEBI" id="CHEBI:24875"/>
        <label>1</label>
    </ligand>
</feature>
<organism evidence="20 21">
    <name type="scientific">Phaeoacremonium minimum (strain UCR-PA7)</name>
    <name type="common">Esca disease fungus</name>
    <name type="synonym">Togninia minima</name>
    <dbReference type="NCBI Taxonomy" id="1286976"/>
    <lineage>
        <taxon>Eukaryota</taxon>
        <taxon>Fungi</taxon>
        <taxon>Dikarya</taxon>
        <taxon>Ascomycota</taxon>
        <taxon>Pezizomycotina</taxon>
        <taxon>Sordariomycetes</taxon>
        <taxon>Sordariomycetidae</taxon>
        <taxon>Togniniales</taxon>
        <taxon>Togniniaceae</taxon>
        <taxon>Phaeoacremonium</taxon>
    </lineage>
</organism>
<evidence type="ECO:0000256" key="2">
    <source>
        <dbReference type="ARBA" id="ARBA00008388"/>
    </source>
</evidence>
<keyword evidence="3" id="KW-0813">Transport</keyword>
<gene>
    <name evidence="20" type="ORF">UCRPA7_1270</name>
</gene>
<keyword evidence="4 17" id="KW-0679">Respiratory chain</keyword>
<evidence type="ECO:0000256" key="15">
    <source>
        <dbReference type="ARBA" id="ARBA00025285"/>
    </source>
</evidence>
<proteinExistence type="inferred from homology"/>
<dbReference type="InterPro" id="IPR002680">
    <property type="entry name" value="AOX"/>
</dbReference>
<dbReference type="CDD" id="cd01053">
    <property type="entry name" value="AOX"/>
    <property type="match status" value="1"/>
</dbReference>
<evidence type="ECO:0000313" key="21">
    <source>
        <dbReference type="Proteomes" id="UP000014074"/>
    </source>
</evidence>
<keyword evidence="6 16" id="KW-0479">Metal-binding</keyword>
<evidence type="ECO:0000256" key="11">
    <source>
        <dbReference type="ARBA" id="ARBA00023002"/>
    </source>
</evidence>
<dbReference type="GO" id="GO:0046872">
    <property type="term" value="F:metal ion binding"/>
    <property type="evidence" value="ECO:0007669"/>
    <property type="project" value="UniProtKB-UniRule"/>
</dbReference>
<feature type="region of interest" description="Disordered" evidence="18">
    <location>
        <begin position="38"/>
        <end position="64"/>
    </location>
</feature>
<keyword evidence="11 17" id="KW-0560">Oxidoreductase</keyword>
<keyword evidence="8" id="KW-0809">Transit peptide</keyword>
<feature type="binding site" evidence="16">
    <location>
        <position position="205"/>
    </location>
    <ligand>
        <name>Fe cation</name>
        <dbReference type="ChEBI" id="CHEBI:24875"/>
        <label>1</label>
    </ligand>
</feature>
<feature type="binding site" evidence="16">
    <location>
        <position position="313"/>
    </location>
    <ligand>
        <name>Fe cation</name>
        <dbReference type="ChEBI" id="CHEBI:24875"/>
        <label>2</label>
    </ligand>
</feature>
<evidence type="ECO:0000256" key="3">
    <source>
        <dbReference type="ARBA" id="ARBA00022448"/>
    </source>
</evidence>
<dbReference type="Gene3D" id="1.20.1260.140">
    <property type="entry name" value="Alternative oxidase"/>
    <property type="match status" value="1"/>
</dbReference>
<reference evidence="21" key="1">
    <citation type="journal article" date="2013" name="Genome Announc.">
        <title>Draft genome sequence of the ascomycete Phaeoacremonium aleophilum strain UCR-PA7, a causal agent of the esca disease complex in grapevines.</title>
        <authorList>
            <person name="Blanco-Ulate B."/>
            <person name="Rolshausen P."/>
            <person name="Cantu D."/>
        </authorList>
    </citation>
    <scope>NUCLEOTIDE SEQUENCE [LARGE SCALE GENOMIC DNA]</scope>
    <source>
        <strain evidence="21">UCR-PA7</strain>
    </source>
</reference>
<evidence type="ECO:0000256" key="7">
    <source>
        <dbReference type="ARBA" id="ARBA00022792"/>
    </source>
</evidence>
<name>R8BV09_PHAM7</name>
<dbReference type="HOGENOM" id="CLU_041974_3_2_1"/>
<dbReference type="EMBL" id="KB932846">
    <property type="protein sequence ID" value="EOO03206.1"/>
    <property type="molecule type" value="Genomic_DNA"/>
</dbReference>
<keyword evidence="21" id="KW-1185">Reference proteome</keyword>
<dbReference type="KEGG" id="tmn:UCRPA7_1270"/>
<keyword evidence="14 17" id="KW-0472">Membrane</keyword>
<dbReference type="Proteomes" id="UP000014074">
    <property type="component" value="Unassembled WGS sequence"/>
</dbReference>
<dbReference type="PANTHER" id="PTHR31803">
    <property type="entry name" value="ALTERNATIVE OXIDASE"/>
    <property type="match status" value="1"/>
</dbReference>
<feature type="transmembrane region" description="Helical" evidence="19">
    <location>
        <begin position="217"/>
        <end position="240"/>
    </location>
</feature>
<feature type="binding site" evidence="16">
    <location>
        <position position="310"/>
    </location>
    <ligand>
        <name>Fe cation</name>
        <dbReference type="ChEBI" id="CHEBI:24875"/>
        <label>2</label>
    </ligand>
</feature>
<sequence length="359" mass="40820">MLAPKVNCKLCSPKQATQLGRAVAPVLYHASSSSSVLGLRLSSSPSNSQTPSSTRSFSTTPANHLRDFFPPKETEYIRKTPPAWPHHGFTYEEMTSVVPGHREPRTLGDKVAWRLMRIARWSMDTVTGLSKDQKTDKKNPTTAVVAEKPLTEAQWLIRFIFLESIAGVPGMVAGMLRHLHSLRRLKRDNGWIETLLEESYNERMHLLTFMKMCEPGWFMKFLILGAQGVYFNAMFLSYLISPKITHRFVGYLEEEAVHTYTRCLREMDAGLLPKWSDEGFKVPELAVTYWHMPEGNRTMKDLILYIRADEANHRGVNHTLGNLDQKEDPNPFVSEYKSGEKLHPVAKPGGFEREEVIGS</sequence>
<keyword evidence="10 19" id="KW-1133">Transmembrane helix</keyword>
<evidence type="ECO:0000256" key="14">
    <source>
        <dbReference type="ARBA" id="ARBA00023136"/>
    </source>
</evidence>
<comment type="subcellular location">
    <subcellularLocation>
        <location evidence="1">Mitochondrion inner membrane</location>
        <topology evidence="1">Multi-pass membrane protein</topology>
        <orientation evidence="1">Matrix side</orientation>
    </subcellularLocation>
</comment>
<dbReference type="InterPro" id="IPR038659">
    <property type="entry name" value="AOX_sf"/>
</dbReference>
<feature type="compositionally biased region" description="Low complexity" evidence="18">
    <location>
        <begin position="38"/>
        <end position="61"/>
    </location>
</feature>
<feature type="binding site" evidence="16">
    <location>
        <position position="310"/>
    </location>
    <ligand>
        <name>Fe cation</name>
        <dbReference type="ChEBI" id="CHEBI:24875"/>
        <label>1</label>
    </ligand>
</feature>
<evidence type="ECO:0000256" key="10">
    <source>
        <dbReference type="ARBA" id="ARBA00022989"/>
    </source>
</evidence>
<dbReference type="Pfam" id="PF01786">
    <property type="entry name" value="AOX"/>
    <property type="match status" value="1"/>
</dbReference>
<dbReference type="RefSeq" id="XP_007912040.1">
    <property type="nucleotide sequence ID" value="XM_007913849.1"/>
</dbReference>
<evidence type="ECO:0000256" key="4">
    <source>
        <dbReference type="ARBA" id="ARBA00022660"/>
    </source>
</evidence>
<feature type="binding site" evidence="16">
    <location>
        <position position="163"/>
    </location>
    <ligand>
        <name>Fe cation</name>
        <dbReference type="ChEBI" id="CHEBI:24875"/>
        <label>1</label>
    </ligand>
</feature>
<comment type="similarity">
    <text evidence="2 17">Belongs to the alternative oxidase family.</text>
</comment>
<evidence type="ECO:0000256" key="12">
    <source>
        <dbReference type="ARBA" id="ARBA00023004"/>
    </source>
</evidence>